<sequence length="362" mass="40094">MKVAWKELTYQPKKYLLIEFLIVIMIFMVVFLTGLTNGLGRAVSAQIENYDKVNYLISEDSEDIISFSHFSDQTLKEIKNQTKQKVAGLAIQRASLKKSSDSDTIDVTYFVVEDSALVNPEVVSGHKLSTSKDQIILDQSFKSHGIKLGDKILDSSSKHSLEVVGFAKDAMYGHSAVAFMRPQTFVSLKKASMPGYKWQPQAFISQKTFKEKDLPKQVSQLGQKALIEKIPGYQAEHLTLTMITWVLLVASSAILGVFFYILTLQKLKQFGVLKAIGMSMSRISLIQMGQITMLSLIGVGIGLGLATCLAQVLPASMPFYLKWDHVLLVVISFILISMFCGALSLLKVRKVDPLEVIGGNGE</sequence>
<evidence type="ECO:0000256" key="3">
    <source>
        <dbReference type="ARBA" id="ARBA00011131"/>
    </source>
</evidence>
<evidence type="ECO:0000256" key="1">
    <source>
        <dbReference type="ARBA" id="ARBA00004651"/>
    </source>
</evidence>
<dbReference type="Pfam" id="PF02687">
    <property type="entry name" value="FtsX"/>
    <property type="match status" value="1"/>
</dbReference>
<feature type="domain" description="MacB-like periplasmic core" evidence="13">
    <location>
        <begin position="22"/>
        <end position="189"/>
    </location>
</feature>
<dbReference type="PANTHER" id="PTHR43738:SF1">
    <property type="entry name" value="HEMIN TRANSPORT SYSTEM PERMEASE PROTEIN HRTB-RELATED"/>
    <property type="match status" value="1"/>
</dbReference>
<evidence type="ECO:0000256" key="9">
    <source>
        <dbReference type="ARBA" id="ARBA00023136"/>
    </source>
</evidence>
<reference evidence="14 15" key="1">
    <citation type="submission" date="2019-05" db="EMBL/GenBank/DDBJ databases">
        <authorList>
            <consortium name="Pathogen Informatics"/>
        </authorList>
    </citation>
    <scope>NUCLEOTIDE SEQUENCE [LARGE SCALE GENOMIC DNA]</scope>
    <source>
        <strain evidence="14 15">NCTC5386</strain>
    </source>
</reference>
<dbReference type="AlphaFoldDB" id="A0A4U9XGX4"/>
<evidence type="ECO:0000256" key="10">
    <source>
        <dbReference type="ARBA" id="ARBA00024973"/>
    </source>
</evidence>
<keyword evidence="9 11" id="KW-0472">Membrane</keyword>
<gene>
    <name evidence="14" type="ORF">NCTC5386_00194</name>
</gene>
<dbReference type="Pfam" id="PF12704">
    <property type="entry name" value="MacB_PCD"/>
    <property type="match status" value="1"/>
</dbReference>
<dbReference type="RefSeq" id="WP_077322949.1">
    <property type="nucleotide sequence ID" value="NZ_CABEHT010000001.1"/>
</dbReference>
<feature type="transmembrane region" description="Helical" evidence="11">
    <location>
        <begin position="242"/>
        <end position="264"/>
    </location>
</feature>
<dbReference type="InterPro" id="IPR051125">
    <property type="entry name" value="ABC-4/HrtB_transporter"/>
</dbReference>
<evidence type="ECO:0000256" key="8">
    <source>
        <dbReference type="ARBA" id="ARBA00022989"/>
    </source>
</evidence>
<evidence type="ECO:0000313" key="15">
    <source>
        <dbReference type="Proteomes" id="UP000394068"/>
    </source>
</evidence>
<evidence type="ECO:0000256" key="6">
    <source>
        <dbReference type="ARBA" id="ARBA00022475"/>
    </source>
</evidence>
<evidence type="ECO:0000256" key="7">
    <source>
        <dbReference type="ARBA" id="ARBA00022692"/>
    </source>
</evidence>
<accession>A0A4U9XGX4</accession>
<dbReference type="InterPro" id="IPR025857">
    <property type="entry name" value="MacB_PCD"/>
</dbReference>
<dbReference type="EMBL" id="CABEHT010000001">
    <property type="protein sequence ID" value="VTS12384.1"/>
    <property type="molecule type" value="Genomic_DNA"/>
</dbReference>
<dbReference type="GO" id="GO:0005886">
    <property type="term" value="C:plasma membrane"/>
    <property type="evidence" value="ECO:0007669"/>
    <property type="project" value="UniProtKB-SubCell"/>
</dbReference>
<keyword evidence="5" id="KW-0813">Transport</keyword>
<evidence type="ECO:0000313" key="14">
    <source>
        <dbReference type="EMBL" id="VTS12384.1"/>
    </source>
</evidence>
<evidence type="ECO:0000256" key="5">
    <source>
        <dbReference type="ARBA" id="ARBA00022448"/>
    </source>
</evidence>
<dbReference type="InterPro" id="IPR003838">
    <property type="entry name" value="ABC3_permease_C"/>
</dbReference>
<keyword evidence="6" id="KW-1003">Cell membrane</keyword>
<comment type="subunit">
    <text evidence="3">The complex is composed of two ATP-binding proteins (HrtA), two transmembrane proteins (HrtB) and a solute-binding protein.</text>
</comment>
<comment type="similarity">
    <text evidence="2">Belongs to the ABC-4 integral membrane protein family. HrtB subfamily.</text>
</comment>
<keyword evidence="8 11" id="KW-1133">Transmembrane helix</keyword>
<organism evidence="14 15">
    <name type="scientific">Streptococcus pseudoporcinus</name>
    <dbReference type="NCBI Taxonomy" id="361101"/>
    <lineage>
        <taxon>Bacteria</taxon>
        <taxon>Bacillati</taxon>
        <taxon>Bacillota</taxon>
        <taxon>Bacilli</taxon>
        <taxon>Lactobacillales</taxon>
        <taxon>Streptococcaceae</taxon>
        <taxon>Streptococcus</taxon>
    </lineage>
</organism>
<name>A0A4U9XGX4_9STRE</name>
<keyword evidence="7 11" id="KW-0812">Transmembrane</keyword>
<evidence type="ECO:0000256" key="11">
    <source>
        <dbReference type="SAM" id="Phobius"/>
    </source>
</evidence>
<dbReference type="Proteomes" id="UP000394068">
    <property type="component" value="Unassembled WGS sequence"/>
</dbReference>
<feature type="transmembrane region" description="Helical" evidence="11">
    <location>
        <begin position="15"/>
        <end position="35"/>
    </location>
</feature>
<comment type="subcellular location">
    <subcellularLocation>
        <location evidence="1">Cell membrane</location>
        <topology evidence="1">Multi-pass membrane protein</topology>
    </subcellularLocation>
</comment>
<proteinExistence type="inferred from homology"/>
<feature type="domain" description="ABC3 transporter permease C-terminal" evidence="12">
    <location>
        <begin position="242"/>
        <end position="353"/>
    </location>
</feature>
<evidence type="ECO:0000259" key="12">
    <source>
        <dbReference type="Pfam" id="PF02687"/>
    </source>
</evidence>
<comment type="function">
    <text evidence="10">Part of the ABC transporter complex hrt involved in hemin import. Responsible for the translocation of the substrate across the membrane.</text>
</comment>
<feature type="transmembrane region" description="Helical" evidence="11">
    <location>
        <begin position="325"/>
        <end position="346"/>
    </location>
</feature>
<evidence type="ECO:0000256" key="2">
    <source>
        <dbReference type="ARBA" id="ARBA00008697"/>
    </source>
</evidence>
<dbReference type="PANTHER" id="PTHR43738">
    <property type="entry name" value="ABC TRANSPORTER, MEMBRANE PROTEIN"/>
    <property type="match status" value="1"/>
</dbReference>
<feature type="transmembrane region" description="Helical" evidence="11">
    <location>
        <begin position="285"/>
        <end position="313"/>
    </location>
</feature>
<protein>
    <recommendedName>
        <fullName evidence="4">Putative hemin transport system permease protein HrtB</fullName>
    </recommendedName>
</protein>
<evidence type="ECO:0000259" key="13">
    <source>
        <dbReference type="Pfam" id="PF12704"/>
    </source>
</evidence>
<evidence type="ECO:0000256" key="4">
    <source>
        <dbReference type="ARBA" id="ARBA00016962"/>
    </source>
</evidence>